<evidence type="ECO:0000256" key="2">
    <source>
        <dbReference type="ARBA" id="ARBA00022692"/>
    </source>
</evidence>
<feature type="non-terminal residue" evidence="6">
    <location>
        <position position="1"/>
    </location>
</feature>
<sequence length="228" mass="25327">PLQHFVINLSFSGDIIKPSGRNCVHHSKPPHLSAIPHLRSALNNDKAFSMASILHRRRNQRASASSSHRPRYTATVARLRRRARASPSSSFSQSHLHLGSSSSSSRISHRSRKNQSSFAESLILFVHLSYLRILKTIKGCVTGFAAGTIYGTILATWKDVPRVERNVALPGLIRMLKMMGTHGLTFAAIGGVYIGVEQVVQIYRGKRVLSLHPRRVLSLHPRRENSSS</sequence>
<dbReference type="PANTHER" id="PTHR14110:SF18">
    <property type="entry name" value="OUTER ENVELOPE PORE PROTEIN 16-3, CHLOROPLASTIC_MITOCHONDRIAL"/>
    <property type="match status" value="1"/>
</dbReference>
<evidence type="ECO:0000256" key="5">
    <source>
        <dbReference type="SAM" id="MobiDB-lite"/>
    </source>
</evidence>
<keyword evidence="7" id="KW-1185">Reference proteome</keyword>
<dbReference type="PANTHER" id="PTHR14110">
    <property type="entry name" value="MITOCHONDRIAL IMPORT INNER MEMBRANE TRANSLOCASE SUBUNIT TIM22"/>
    <property type="match status" value="1"/>
</dbReference>
<evidence type="ECO:0000313" key="6">
    <source>
        <dbReference type="EMBL" id="KAH0859477.1"/>
    </source>
</evidence>
<name>A0ABQ7XU83_BRANA</name>
<feature type="region of interest" description="Disordered" evidence="5">
    <location>
        <begin position="83"/>
        <end position="109"/>
    </location>
</feature>
<protein>
    <submittedName>
        <fullName evidence="6">Uncharacterized protein</fullName>
    </submittedName>
</protein>
<evidence type="ECO:0000256" key="1">
    <source>
        <dbReference type="ARBA" id="ARBA00004141"/>
    </source>
</evidence>
<evidence type="ECO:0000256" key="3">
    <source>
        <dbReference type="ARBA" id="ARBA00022989"/>
    </source>
</evidence>
<proteinExistence type="predicted"/>
<dbReference type="InterPro" id="IPR039175">
    <property type="entry name" value="TIM22"/>
</dbReference>
<organism evidence="6 7">
    <name type="scientific">Brassica napus</name>
    <name type="common">Rape</name>
    <dbReference type="NCBI Taxonomy" id="3708"/>
    <lineage>
        <taxon>Eukaryota</taxon>
        <taxon>Viridiplantae</taxon>
        <taxon>Streptophyta</taxon>
        <taxon>Embryophyta</taxon>
        <taxon>Tracheophyta</taxon>
        <taxon>Spermatophyta</taxon>
        <taxon>Magnoliopsida</taxon>
        <taxon>eudicotyledons</taxon>
        <taxon>Gunneridae</taxon>
        <taxon>Pentapetalae</taxon>
        <taxon>rosids</taxon>
        <taxon>malvids</taxon>
        <taxon>Brassicales</taxon>
        <taxon>Brassicaceae</taxon>
        <taxon>Brassiceae</taxon>
        <taxon>Brassica</taxon>
    </lineage>
</organism>
<feature type="compositionally biased region" description="Low complexity" evidence="5">
    <location>
        <begin position="85"/>
        <end position="106"/>
    </location>
</feature>
<evidence type="ECO:0000313" key="7">
    <source>
        <dbReference type="Proteomes" id="UP000824890"/>
    </source>
</evidence>
<accession>A0ABQ7XU83</accession>
<comment type="caution">
    <text evidence="6">The sequence shown here is derived from an EMBL/GenBank/DDBJ whole genome shotgun (WGS) entry which is preliminary data.</text>
</comment>
<dbReference type="Proteomes" id="UP000824890">
    <property type="component" value="Unassembled WGS sequence"/>
</dbReference>
<gene>
    <name evidence="6" type="ORF">HID58_087738</name>
</gene>
<comment type="subcellular location">
    <subcellularLocation>
        <location evidence="1">Membrane</location>
        <topology evidence="1">Multi-pass membrane protein</topology>
    </subcellularLocation>
</comment>
<keyword evidence="4" id="KW-0472">Membrane</keyword>
<keyword evidence="2" id="KW-0812">Transmembrane</keyword>
<keyword evidence="3" id="KW-1133">Transmembrane helix</keyword>
<dbReference type="Pfam" id="PF02466">
    <property type="entry name" value="Tim17"/>
    <property type="match status" value="1"/>
</dbReference>
<dbReference type="EMBL" id="JAGKQM010000019">
    <property type="protein sequence ID" value="KAH0859477.1"/>
    <property type="molecule type" value="Genomic_DNA"/>
</dbReference>
<evidence type="ECO:0000256" key="4">
    <source>
        <dbReference type="ARBA" id="ARBA00023136"/>
    </source>
</evidence>
<reference evidence="6 7" key="1">
    <citation type="submission" date="2021-05" db="EMBL/GenBank/DDBJ databases">
        <title>Genome Assembly of Synthetic Allotetraploid Brassica napus Reveals Homoeologous Exchanges between Subgenomes.</title>
        <authorList>
            <person name="Davis J.T."/>
        </authorList>
    </citation>
    <scope>NUCLEOTIDE SEQUENCE [LARGE SCALE GENOMIC DNA]</scope>
    <source>
        <strain evidence="7">cv. Da-Ae</strain>
        <tissue evidence="6">Seedling</tissue>
    </source>
</reference>